<name>A0A2K8K8N7_CARRU</name>
<organism evidence="1 2">
    <name type="scientific">Carsonella ruddii</name>
    <dbReference type="NCBI Taxonomy" id="114186"/>
    <lineage>
        <taxon>Bacteria</taxon>
        <taxon>Pseudomonadati</taxon>
        <taxon>Pseudomonadota</taxon>
        <taxon>Gammaproteobacteria</taxon>
        <taxon>Oceanospirillales</taxon>
        <taxon>Halomonadaceae</taxon>
        <taxon>Zymobacter group</taxon>
        <taxon>Candidatus Carsonella</taxon>
    </lineage>
</organism>
<dbReference type="RefSeq" id="WP_157801461.1">
    <property type="nucleotide sequence ID" value="NZ_CP024798.1"/>
</dbReference>
<dbReference type="InterPro" id="IPR019906">
    <property type="entry name" value="Ribosomal_uL6_bac-type"/>
</dbReference>
<sequence>MKNIILKEKVLIKNGFLFVKNKYFGKIKIPNDIILNLKENNIFLSSISFKKKNEISFLKTIKNLLIGINNLWQKTIFFSGIGYKIFIKKNEIYLNLGFSDSKILVIPNYITIEIFKEKIVLKSVFKDKIGIFVNKLLKIKKFNPYKKKGMFLENPILKKSSKKKQ</sequence>
<dbReference type="AlphaFoldDB" id="A0A2K8K8N7"/>
<evidence type="ECO:0000313" key="2">
    <source>
        <dbReference type="Proteomes" id="UP000230531"/>
    </source>
</evidence>
<dbReference type="GO" id="GO:0019843">
    <property type="term" value="F:rRNA binding"/>
    <property type="evidence" value="ECO:0007669"/>
    <property type="project" value="InterPro"/>
</dbReference>
<dbReference type="GO" id="GO:0003735">
    <property type="term" value="F:structural constituent of ribosome"/>
    <property type="evidence" value="ECO:0007669"/>
    <property type="project" value="InterPro"/>
</dbReference>
<protein>
    <recommendedName>
        <fullName evidence="3">50S ribosomal protein L6</fullName>
    </recommendedName>
</protein>
<evidence type="ECO:0000313" key="1">
    <source>
        <dbReference type="EMBL" id="ATX33391.1"/>
    </source>
</evidence>
<proteinExistence type="predicted"/>
<gene>
    <name evidence="1" type="ORF">CUN91_00270</name>
</gene>
<dbReference type="PRINTS" id="PR00059">
    <property type="entry name" value="RIBOSOMALL6"/>
</dbReference>
<evidence type="ECO:0008006" key="3">
    <source>
        <dbReference type="Google" id="ProtNLM"/>
    </source>
</evidence>
<dbReference type="GO" id="GO:0006412">
    <property type="term" value="P:translation"/>
    <property type="evidence" value="ECO:0007669"/>
    <property type="project" value="InterPro"/>
</dbReference>
<dbReference type="GO" id="GO:0005840">
    <property type="term" value="C:ribosome"/>
    <property type="evidence" value="ECO:0007669"/>
    <property type="project" value="InterPro"/>
</dbReference>
<dbReference type="Gene3D" id="3.90.930.12">
    <property type="entry name" value="Ribosomal protein L6, alpha-beta domain"/>
    <property type="match status" value="1"/>
</dbReference>
<accession>A0A2K8K8N7</accession>
<dbReference type="Proteomes" id="UP000230531">
    <property type="component" value="Chromosome"/>
</dbReference>
<dbReference type="OrthoDB" id="6183423at2"/>
<dbReference type="SUPFAM" id="SSF56053">
    <property type="entry name" value="Ribosomal protein L6"/>
    <property type="match status" value="1"/>
</dbReference>
<reference evidence="1 2" key="1">
    <citation type="submission" date="2017-11" db="EMBL/GenBank/DDBJ databases">
        <title>The genome sequence of Candidatus Carsonella ruddii from the psyllid Bactericera trigonica.</title>
        <authorList>
            <person name="Katsir L."/>
            <person name="Zhepu R."/>
            <person name="Piasezky A."/>
            <person name="Jong J."/>
            <person name="Sela N."/>
            <person name="Freilich S."/>
            <person name="Bahar O."/>
        </authorList>
    </citation>
    <scope>NUCLEOTIDE SEQUENCE [LARGE SCALE GENOMIC DNA]</scope>
    <source>
        <strain evidence="1 2">BT</strain>
    </source>
</reference>
<dbReference type="InterPro" id="IPR036789">
    <property type="entry name" value="Ribosomal_uL6-like_a/b-dom_sf"/>
</dbReference>
<dbReference type="EMBL" id="CP024798">
    <property type="protein sequence ID" value="ATX33391.1"/>
    <property type="molecule type" value="Genomic_DNA"/>
</dbReference>